<dbReference type="EMBL" id="WACR01000005">
    <property type="protein sequence ID" value="KAB1064423.1"/>
    <property type="molecule type" value="Genomic_DNA"/>
</dbReference>
<evidence type="ECO:0000256" key="1">
    <source>
        <dbReference type="SAM" id="SignalP"/>
    </source>
</evidence>
<protein>
    <recommendedName>
        <fullName evidence="4">LPP20 lipoprotein</fullName>
    </recommendedName>
</protein>
<name>A0A6N6M744_9FLAO</name>
<evidence type="ECO:0008006" key="4">
    <source>
        <dbReference type="Google" id="ProtNLM"/>
    </source>
</evidence>
<gene>
    <name evidence="2" type="ORF">F3059_06910</name>
</gene>
<keyword evidence="1" id="KW-0732">Signal</keyword>
<dbReference type="Proteomes" id="UP000435357">
    <property type="component" value="Unassembled WGS sequence"/>
</dbReference>
<dbReference type="RefSeq" id="WP_151167579.1">
    <property type="nucleotide sequence ID" value="NZ_WACR01000005.1"/>
</dbReference>
<dbReference type="OrthoDB" id="1467026at2"/>
<evidence type="ECO:0000313" key="2">
    <source>
        <dbReference type="EMBL" id="KAB1064423.1"/>
    </source>
</evidence>
<feature type="signal peptide" evidence="1">
    <location>
        <begin position="1"/>
        <end position="22"/>
    </location>
</feature>
<comment type="caution">
    <text evidence="2">The sequence shown here is derived from an EMBL/GenBank/DDBJ whole genome shotgun (WGS) entry which is preliminary data.</text>
</comment>
<accession>A0A6N6M744</accession>
<dbReference type="AlphaFoldDB" id="A0A6N6M744"/>
<sequence length="193" mass="21890">MKTIRTLAALAFGSFLILSAPACKDKEKASGEKPKGEELVNVYCSGPEYFTTKEKFRANAIGESLDQMTSKKKALSNARAELAANIQTTMKVVGDNYVKSSEFNNKEEITETFQENARTVVDQQIQGVRTICEKQTKTVEGKYKTYIAIELGTQELLKAYNERLSNEEQLKADYNYEKFKETFDKEMEKMSNQ</sequence>
<keyword evidence="3" id="KW-1185">Reference proteome</keyword>
<evidence type="ECO:0000313" key="3">
    <source>
        <dbReference type="Proteomes" id="UP000435357"/>
    </source>
</evidence>
<reference evidence="2 3" key="1">
    <citation type="submission" date="2019-09" db="EMBL/GenBank/DDBJ databases">
        <title>Genomes of Cryomorphaceae.</title>
        <authorList>
            <person name="Bowman J.P."/>
        </authorList>
    </citation>
    <scope>NUCLEOTIDE SEQUENCE [LARGE SCALE GENOMIC DNA]</scope>
    <source>
        <strain evidence="2 3">KCTC 52047</strain>
    </source>
</reference>
<proteinExistence type="predicted"/>
<feature type="chain" id="PRO_5027109050" description="LPP20 lipoprotein" evidence="1">
    <location>
        <begin position="23"/>
        <end position="193"/>
    </location>
</feature>
<organism evidence="2 3">
    <name type="scientific">Salibacter halophilus</name>
    <dbReference type="NCBI Taxonomy" id="1803916"/>
    <lineage>
        <taxon>Bacteria</taxon>
        <taxon>Pseudomonadati</taxon>
        <taxon>Bacteroidota</taxon>
        <taxon>Flavobacteriia</taxon>
        <taxon>Flavobacteriales</taxon>
        <taxon>Salibacteraceae</taxon>
        <taxon>Salibacter</taxon>
    </lineage>
</organism>